<dbReference type="Gene3D" id="1.20.120.520">
    <property type="entry name" value="nmb1532 protein domain like"/>
    <property type="match status" value="1"/>
</dbReference>
<sequence>MMDKFQQAQRLVKLSQILTVFQASQQVGPAQHGLAQLTAVQPFDALALAVIQNSLLPTQAQQLQLDLPTPGTGEAAPGHPVAILKLENQWLRLLAVDVLLPAWQRWTTQHQQADFKQVQWTLQQLRQVDHHYARKENFIFPLMYQYSITTPPRHDKMPAGYHYQMDKYGTRTPPEVMWEVDDTIREWLKKAIRSAAAAQPEEHVLGTQLQRVSGEIDEMVFKEEEIMLMMIRPQVTTADWLMVAQGSAEIGFYVYPATSSLAADATGRPSGD</sequence>
<dbReference type="PANTHER" id="PTHR39966">
    <property type="entry name" value="BLL2471 PROTEIN-RELATED"/>
    <property type="match status" value="1"/>
</dbReference>
<dbReference type="OrthoDB" id="9769774at2"/>
<dbReference type="EMBL" id="AZDA01000046">
    <property type="protein sequence ID" value="KRK39046.1"/>
    <property type="molecule type" value="Genomic_DNA"/>
</dbReference>
<comment type="caution">
    <text evidence="2">The sequence shown here is derived from an EMBL/GenBank/DDBJ whole genome shotgun (WGS) entry which is preliminary data.</text>
</comment>
<dbReference type="PATRIC" id="fig|1423726.3.peg.2876"/>
<dbReference type="GO" id="GO:0005886">
    <property type="term" value="C:plasma membrane"/>
    <property type="evidence" value="ECO:0007669"/>
    <property type="project" value="TreeGrafter"/>
</dbReference>
<evidence type="ECO:0000313" key="3">
    <source>
        <dbReference type="Proteomes" id="UP000051461"/>
    </source>
</evidence>
<dbReference type="Proteomes" id="UP000051461">
    <property type="component" value="Unassembled WGS sequence"/>
</dbReference>
<evidence type="ECO:0000259" key="1">
    <source>
        <dbReference type="Pfam" id="PF01814"/>
    </source>
</evidence>
<organism evidence="2 3">
    <name type="scientific">Loigolactobacillus bifermentans DSM 20003</name>
    <dbReference type="NCBI Taxonomy" id="1423726"/>
    <lineage>
        <taxon>Bacteria</taxon>
        <taxon>Bacillati</taxon>
        <taxon>Bacillota</taxon>
        <taxon>Bacilli</taxon>
        <taxon>Lactobacillales</taxon>
        <taxon>Lactobacillaceae</taxon>
        <taxon>Loigolactobacillus</taxon>
    </lineage>
</organism>
<reference evidence="2 3" key="1">
    <citation type="journal article" date="2015" name="Genome Announc.">
        <title>Expanding the biotechnology potential of lactobacilli through comparative genomics of 213 strains and associated genera.</title>
        <authorList>
            <person name="Sun Z."/>
            <person name="Harris H.M."/>
            <person name="McCann A."/>
            <person name="Guo C."/>
            <person name="Argimon S."/>
            <person name="Zhang W."/>
            <person name="Yang X."/>
            <person name="Jeffery I.B."/>
            <person name="Cooney J.C."/>
            <person name="Kagawa T.F."/>
            <person name="Liu W."/>
            <person name="Song Y."/>
            <person name="Salvetti E."/>
            <person name="Wrobel A."/>
            <person name="Rasinkangas P."/>
            <person name="Parkhill J."/>
            <person name="Rea M.C."/>
            <person name="O'Sullivan O."/>
            <person name="Ritari J."/>
            <person name="Douillard F.P."/>
            <person name="Paul Ross R."/>
            <person name="Yang R."/>
            <person name="Briner A.E."/>
            <person name="Felis G.E."/>
            <person name="de Vos W.M."/>
            <person name="Barrangou R."/>
            <person name="Klaenhammer T.R."/>
            <person name="Caufield P.W."/>
            <person name="Cui Y."/>
            <person name="Zhang H."/>
            <person name="O'Toole P.W."/>
        </authorList>
    </citation>
    <scope>NUCLEOTIDE SEQUENCE [LARGE SCALE GENOMIC DNA]</scope>
    <source>
        <strain evidence="2 3">DSM 20003</strain>
    </source>
</reference>
<dbReference type="AlphaFoldDB" id="A0A0R1GXR8"/>
<dbReference type="Pfam" id="PF01814">
    <property type="entry name" value="Hemerythrin"/>
    <property type="match status" value="1"/>
</dbReference>
<dbReference type="RefSeq" id="WP_057904423.1">
    <property type="nucleotide sequence ID" value="NZ_AZDA01000046.1"/>
</dbReference>
<gene>
    <name evidence="2" type="ORF">FC07_GL002766</name>
</gene>
<keyword evidence="3" id="KW-1185">Reference proteome</keyword>
<accession>A0A0R1GXR8</accession>
<dbReference type="InterPro" id="IPR012312">
    <property type="entry name" value="Hemerythrin-like"/>
</dbReference>
<dbReference type="PANTHER" id="PTHR39966:SF3">
    <property type="entry name" value="DUF438 DOMAIN-CONTAINING PROTEIN"/>
    <property type="match status" value="1"/>
</dbReference>
<proteinExistence type="predicted"/>
<feature type="domain" description="Hemerythrin-like" evidence="1">
    <location>
        <begin position="80"/>
        <end position="231"/>
    </location>
</feature>
<evidence type="ECO:0000313" key="2">
    <source>
        <dbReference type="EMBL" id="KRK39046.1"/>
    </source>
</evidence>
<name>A0A0R1GXR8_9LACO</name>
<protein>
    <recommendedName>
        <fullName evidence="1">Hemerythrin-like domain-containing protein</fullName>
    </recommendedName>
</protein>
<dbReference type="STRING" id="1423726.FC07_GL002766"/>